<dbReference type="PANTHER" id="PTHR34858:SF1">
    <property type="entry name" value="CYSO-CYSTEINE PEPTIDASE"/>
    <property type="match status" value="1"/>
</dbReference>
<evidence type="ECO:0000256" key="3">
    <source>
        <dbReference type="ARBA" id="ARBA00022801"/>
    </source>
</evidence>
<keyword evidence="5" id="KW-0482">Metalloprotease</keyword>
<evidence type="ECO:0000256" key="5">
    <source>
        <dbReference type="ARBA" id="ARBA00023049"/>
    </source>
</evidence>
<keyword evidence="1" id="KW-0645">Protease</keyword>
<dbReference type="InterPro" id="IPR037518">
    <property type="entry name" value="MPN"/>
</dbReference>
<evidence type="ECO:0000256" key="1">
    <source>
        <dbReference type="ARBA" id="ARBA00022670"/>
    </source>
</evidence>
<dbReference type="GO" id="GO:0008235">
    <property type="term" value="F:metalloexopeptidase activity"/>
    <property type="evidence" value="ECO:0007669"/>
    <property type="project" value="TreeGrafter"/>
</dbReference>
<dbReference type="InterPro" id="IPR000555">
    <property type="entry name" value="JAMM/MPN+_dom"/>
</dbReference>
<sequence length="138" mass="15164">MSEPAITLSRELAMQLLKHAQTSPQARVCGLVLGTDAQAREIVHLRNQAESPELHHAIDAQEFARAVSSAQTRGLQPLAVYHSHPDSPPMPDDDDRAASPDSTLRLLVISLNIKGVLEMRAFTPAQDQLRETPVQIFL</sequence>
<dbReference type="OrthoDB" id="9802958at2"/>
<name>A0A1Y1SAP1_9GAMM</name>
<gene>
    <name evidence="8" type="ORF">ATO7_16260</name>
</gene>
<evidence type="ECO:0000259" key="7">
    <source>
        <dbReference type="PROSITE" id="PS50249"/>
    </source>
</evidence>
<dbReference type="InterPro" id="IPR028090">
    <property type="entry name" value="JAB_dom_prok"/>
</dbReference>
<feature type="region of interest" description="Disordered" evidence="6">
    <location>
        <begin position="69"/>
        <end position="101"/>
    </location>
</feature>
<dbReference type="PANTHER" id="PTHR34858">
    <property type="entry name" value="CYSO-CYSTEINE PEPTIDASE"/>
    <property type="match status" value="1"/>
</dbReference>
<dbReference type="EMBL" id="AQQV01000006">
    <property type="protein sequence ID" value="ORE85054.1"/>
    <property type="molecule type" value="Genomic_DNA"/>
</dbReference>
<keyword evidence="4" id="KW-0862">Zinc</keyword>
<keyword evidence="9" id="KW-1185">Reference proteome</keyword>
<dbReference type="Pfam" id="PF14464">
    <property type="entry name" value="Prok-JAB"/>
    <property type="match status" value="1"/>
</dbReference>
<feature type="domain" description="MPN" evidence="7">
    <location>
        <begin position="6"/>
        <end position="128"/>
    </location>
</feature>
<reference evidence="8 9" key="1">
    <citation type="submission" date="2013-04" db="EMBL/GenBank/DDBJ databases">
        <title>Oceanococcus atlanticus 22II-S10r2 Genome Sequencing.</title>
        <authorList>
            <person name="Lai Q."/>
            <person name="Li G."/>
            <person name="Shao Z."/>
        </authorList>
    </citation>
    <scope>NUCLEOTIDE SEQUENCE [LARGE SCALE GENOMIC DNA]</scope>
    <source>
        <strain evidence="8 9">22II-S10r2</strain>
    </source>
</reference>
<evidence type="ECO:0000256" key="6">
    <source>
        <dbReference type="SAM" id="MobiDB-lite"/>
    </source>
</evidence>
<organism evidence="8 9">
    <name type="scientific">Oceanococcus atlanticus</name>
    <dbReference type="NCBI Taxonomy" id="1317117"/>
    <lineage>
        <taxon>Bacteria</taxon>
        <taxon>Pseudomonadati</taxon>
        <taxon>Pseudomonadota</taxon>
        <taxon>Gammaproteobacteria</taxon>
        <taxon>Chromatiales</taxon>
        <taxon>Oceanococcaceae</taxon>
        <taxon>Oceanococcus</taxon>
    </lineage>
</organism>
<dbReference type="GO" id="GO:0008270">
    <property type="term" value="F:zinc ion binding"/>
    <property type="evidence" value="ECO:0007669"/>
    <property type="project" value="TreeGrafter"/>
</dbReference>
<proteinExistence type="predicted"/>
<protein>
    <submittedName>
        <fullName evidence="8">Mov34/MPN/PAD-1 family protein</fullName>
    </submittedName>
</protein>
<dbReference type="PROSITE" id="PS50249">
    <property type="entry name" value="MPN"/>
    <property type="match status" value="1"/>
</dbReference>
<dbReference type="SUPFAM" id="SSF102712">
    <property type="entry name" value="JAB1/MPN domain"/>
    <property type="match status" value="1"/>
</dbReference>
<evidence type="ECO:0000256" key="4">
    <source>
        <dbReference type="ARBA" id="ARBA00022833"/>
    </source>
</evidence>
<keyword evidence="2" id="KW-0479">Metal-binding</keyword>
<evidence type="ECO:0000313" key="8">
    <source>
        <dbReference type="EMBL" id="ORE85054.1"/>
    </source>
</evidence>
<accession>A0A1Y1SAP1</accession>
<comment type="caution">
    <text evidence="8">The sequence shown here is derived from an EMBL/GenBank/DDBJ whole genome shotgun (WGS) entry which is preliminary data.</text>
</comment>
<evidence type="ECO:0000256" key="2">
    <source>
        <dbReference type="ARBA" id="ARBA00022723"/>
    </source>
</evidence>
<dbReference type="Gene3D" id="3.40.140.10">
    <property type="entry name" value="Cytidine Deaminase, domain 2"/>
    <property type="match status" value="1"/>
</dbReference>
<dbReference type="SMART" id="SM00232">
    <property type="entry name" value="JAB_MPN"/>
    <property type="match status" value="1"/>
</dbReference>
<dbReference type="AlphaFoldDB" id="A0A1Y1SAP1"/>
<keyword evidence="3" id="KW-0378">Hydrolase</keyword>
<evidence type="ECO:0000313" key="9">
    <source>
        <dbReference type="Proteomes" id="UP000192342"/>
    </source>
</evidence>
<dbReference type="RefSeq" id="WP_158523253.1">
    <property type="nucleotide sequence ID" value="NZ_AQQV01000006.1"/>
</dbReference>
<dbReference type="InterPro" id="IPR051929">
    <property type="entry name" value="VirAsm_ModProt"/>
</dbReference>
<dbReference type="GO" id="GO:0006508">
    <property type="term" value="P:proteolysis"/>
    <property type="evidence" value="ECO:0007669"/>
    <property type="project" value="UniProtKB-KW"/>
</dbReference>
<dbReference type="STRING" id="1317117.ATO7_16260"/>
<dbReference type="Proteomes" id="UP000192342">
    <property type="component" value="Unassembled WGS sequence"/>
</dbReference>